<dbReference type="Proteomes" id="UP000237105">
    <property type="component" value="Unassembled WGS sequence"/>
</dbReference>
<proteinExistence type="predicted"/>
<sequence length="99" mass="11957">WKNFFKRRKNPFEFTFLIFFFAEQSSKSKLYITYYTVKKEELKRKKKEKRRKHLHGVGIDEILGMTWTKTNRSARSMRFSTAHLTARRLPLPPLPPEPP</sequence>
<reference evidence="2" key="1">
    <citation type="submission" date="2016-06" db="EMBL/GenBank/DDBJ databases">
        <title>Parallel loss of symbiosis genes in relatives of nitrogen-fixing non-legume Parasponia.</title>
        <authorList>
            <person name="Van Velzen R."/>
            <person name="Holmer R."/>
            <person name="Bu F."/>
            <person name="Rutten L."/>
            <person name="Van Zeijl A."/>
            <person name="Liu W."/>
            <person name="Santuari L."/>
            <person name="Cao Q."/>
            <person name="Sharma T."/>
            <person name="Shen D."/>
            <person name="Roswanjaya Y."/>
            <person name="Wardhani T."/>
            <person name="Kalhor M.S."/>
            <person name="Jansen J."/>
            <person name="Van den Hoogen J."/>
            <person name="Gungor B."/>
            <person name="Hartog M."/>
            <person name="Hontelez J."/>
            <person name="Verver J."/>
            <person name="Yang W.-C."/>
            <person name="Schijlen E."/>
            <person name="Repin R."/>
            <person name="Schilthuizen M."/>
            <person name="Schranz E."/>
            <person name="Heidstra R."/>
            <person name="Miyata K."/>
            <person name="Fedorova E."/>
            <person name="Kohlen W."/>
            <person name="Bisseling T."/>
            <person name="Smit S."/>
            <person name="Geurts R."/>
        </authorList>
    </citation>
    <scope>NUCLEOTIDE SEQUENCE [LARGE SCALE GENOMIC DNA]</scope>
    <source>
        <strain evidence="2">cv. WU1-14</strain>
    </source>
</reference>
<evidence type="ECO:0000313" key="2">
    <source>
        <dbReference type="Proteomes" id="UP000237105"/>
    </source>
</evidence>
<accession>A0A2P5A3Z9</accession>
<evidence type="ECO:0000313" key="1">
    <source>
        <dbReference type="EMBL" id="PON31262.1"/>
    </source>
</evidence>
<dbReference type="EMBL" id="JXTB01001193">
    <property type="protein sequence ID" value="PON31262.1"/>
    <property type="molecule type" value="Genomic_DNA"/>
</dbReference>
<feature type="non-terminal residue" evidence="1">
    <location>
        <position position="1"/>
    </location>
</feature>
<protein>
    <submittedName>
        <fullName evidence="1">Uncharacterized protein</fullName>
    </submittedName>
</protein>
<organism evidence="1 2">
    <name type="scientific">Parasponia andersonii</name>
    <name type="common">Sponia andersonii</name>
    <dbReference type="NCBI Taxonomy" id="3476"/>
    <lineage>
        <taxon>Eukaryota</taxon>
        <taxon>Viridiplantae</taxon>
        <taxon>Streptophyta</taxon>
        <taxon>Embryophyta</taxon>
        <taxon>Tracheophyta</taxon>
        <taxon>Spermatophyta</taxon>
        <taxon>Magnoliopsida</taxon>
        <taxon>eudicotyledons</taxon>
        <taxon>Gunneridae</taxon>
        <taxon>Pentapetalae</taxon>
        <taxon>rosids</taxon>
        <taxon>fabids</taxon>
        <taxon>Rosales</taxon>
        <taxon>Cannabaceae</taxon>
        <taxon>Parasponia</taxon>
    </lineage>
</organism>
<gene>
    <name evidence="1" type="ORF">PanWU01x14_371160</name>
</gene>
<comment type="caution">
    <text evidence="1">The sequence shown here is derived from an EMBL/GenBank/DDBJ whole genome shotgun (WGS) entry which is preliminary data.</text>
</comment>
<name>A0A2P5A3Z9_PARAD</name>
<dbReference type="AlphaFoldDB" id="A0A2P5A3Z9"/>
<keyword evidence="2" id="KW-1185">Reference proteome</keyword>